<feature type="chain" id="PRO_5032435555" description="TNase-like domain-containing protein" evidence="1">
    <location>
        <begin position="20"/>
        <end position="126"/>
    </location>
</feature>
<sequence length="126" mass="13022">MRKVLVGVALGLVAGAAGANPLAQTQGPVTVAVLRVVDGETLAVRAYPWPGAVLEDTVRLRNPPPEGSADCRRALLEQAIERANKGRPARTMVLVQVERAQDGGAVTALMLPPMAGDVVRYGGCGG</sequence>
<evidence type="ECO:0008006" key="4">
    <source>
        <dbReference type="Google" id="ProtNLM"/>
    </source>
</evidence>
<name>A0A858R4X0_9PROT</name>
<reference evidence="2" key="1">
    <citation type="submission" date="2020-04" db="EMBL/GenBank/DDBJ databases">
        <title>A desert anoxygenic phototrophic bacterium fixes CO2 using RubisCO under aerobic conditions.</title>
        <authorList>
            <person name="Tang K."/>
        </authorList>
    </citation>
    <scope>NUCLEOTIDE SEQUENCE [LARGE SCALE GENOMIC DNA]</scope>
    <source>
        <strain evidence="2">MIMtkB3</strain>
    </source>
</reference>
<evidence type="ECO:0000313" key="2">
    <source>
        <dbReference type="EMBL" id="QJE72448.1"/>
    </source>
</evidence>
<dbReference type="KEGG" id="acru:HHL28_04460"/>
<gene>
    <name evidence="2" type="ORF">HHL28_04460</name>
</gene>
<keyword evidence="1" id="KW-0732">Signal</keyword>
<keyword evidence="3" id="KW-1185">Reference proteome</keyword>
<dbReference type="AlphaFoldDB" id="A0A858R4X0"/>
<evidence type="ECO:0000256" key="1">
    <source>
        <dbReference type="SAM" id="SignalP"/>
    </source>
</evidence>
<dbReference type="Proteomes" id="UP000501891">
    <property type="component" value="Chromosome"/>
</dbReference>
<proteinExistence type="predicted"/>
<protein>
    <recommendedName>
        <fullName evidence="4">TNase-like domain-containing protein</fullName>
    </recommendedName>
</protein>
<evidence type="ECO:0000313" key="3">
    <source>
        <dbReference type="Proteomes" id="UP000501891"/>
    </source>
</evidence>
<organism evidence="2 3">
    <name type="scientific">Aerophototrophica crusticola</name>
    <dbReference type="NCBI Taxonomy" id="1709002"/>
    <lineage>
        <taxon>Bacteria</taxon>
        <taxon>Pseudomonadati</taxon>
        <taxon>Pseudomonadota</taxon>
        <taxon>Alphaproteobacteria</taxon>
        <taxon>Rhodospirillales</taxon>
        <taxon>Rhodospirillaceae</taxon>
        <taxon>Aerophototrophica</taxon>
    </lineage>
</organism>
<dbReference type="EMBL" id="CP051775">
    <property type="protein sequence ID" value="QJE72448.1"/>
    <property type="molecule type" value="Genomic_DNA"/>
</dbReference>
<accession>A0A858R4X0</accession>
<feature type="signal peptide" evidence="1">
    <location>
        <begin position="1"/>
        <end position="19"/>
    </location>
</feature>